<protein>
    <recommendedName>
        <fullName evidence="4">TM2 domain-containing protein</fullName>
    </recommendedName>
</protein>
<feature type="transmembrane region" description="Helical" evidence="1">
    <location>
        <begin position="47"/>
        <end position="66"/>
    </location>
</feature>
<organism evidence="2 3">
    <name type="scientific">Halobacillus campisalis</name>
    <dbReference type="NCBI Taxonomy" id="435909"/>
    <lineage>
        <taxon>Bacteria</taxon>
        <taxon>Bacillati</taxon>
        <taxon>Bacillota</taxon>
        <taxon>Bacilli</taxon>
        <taxon>Bacillales</taxon>
        <taxon>Bacillaceae</taxon>
        <taxon>Halobacillus</taxon>
    </lineage>
</organism>
<gene>
    <name evidence="2" type="ORF">ACFQMN_03665</name>
</gene>
<reference evidence="3" key="1">
    <citation type="journal article" date="2019" name="Int. J. Syst. Evol. Microbiol.">
        <title>The Global Catalogue of Microorganisms (GCM) 10K type strain sequencing project: providing services to taxonomists for standard genome sequencing and annotation.</title>
        <authorList>
            <consortium name="The Broad Institute Genomics Platform"/>
            <consortium name="The Broad Institute Genome Sequencing Center for Infectious Disease"/>
            <person name="Wu L."/>
            <person name="Ma J."/>
        </authorList>
    </citation>
    <scope>NUCLEOTIDE SEQUENCE [LARGE SCALE GENOMIC DNA]</scope>
    <source>
        <strain evidence="3">CCUG 73951</strain>
    </source>
</reference>
<keyword evidence="3" id="KW-1185">Reference proteome</keyword>
<name>A0ABW2K0X1_9BACI</name>
<dbReference type="RefSeq" id="WP_289217010.1">
    <property type="nucleotide sequence ID" value="NZ_JAPVRC010000011.1"/>
</dbReference>
<comment type="caution">
    <text evidence="2">The sequence shown here is derived from an EMBL/GenBank/DDBJ whole genome shotgun (WGS) entry which is preliminary data.</text>
</comment>
<proteinExistence type="predicted"/>
<evidence type="ECO:0008006" key="4">
    <source>
        <dbReference type="Google" id="ProtNLM"/>
    </source>
</evidence>
<evidence type="ECO:0000256" key="1">
    <source>
        <dbReference type="SAM" id="Phobius"/>
    </source>
</evidence>
<dbReference type="EMBL" id="JBHTBY010000002">
    <property type="protein sequence ID" value="MFC7319982.1"/>
    <property type="molecule type" value="Genomic_DNA"/>
</dbReference>
<keyword evidence="1" id="KW-1133">Transmembrane helix</keyword>
<evidence type="ECO:0000313" key="3">
    <source>
        <dbReference type="Proteomes" id="UP001596494"/>
    </source>
</evidence>
<evidence type="ECO:0000313" key="2">
    <source>
        <dbReference type="EMBL" id="MFC7319982.1"/>
    </source>
</evidence>
<keyword evidence="1" id="KW-0812">Transmembrane</keyword>
<keyword evidence="1" id="KW-0472">Membrane</keyword>
<feature type="transmembrane region" description="Helical" evidence="1">
    <location>
        <begin position="21"/>
        <end position="41"/>
    </location>
</feature>
<sequence>MKKPWLAGVLSFIFSGLGQLYVGKIGIGIALLLGYLALIIIGGLQDTFGAVISLFALLGALILWVVNIVHAAKKAKAVNTHAAS</sequence>
<accession>A0ABW2K0X1</accession>
<dbReference type="Proteomes" id="UP001596494">
    <property type="component" value="Unassembled WGS sequence"/>
</dbReference>